<evidence type="ECO:0000256" key="7">
    <source>
        <dbReference type="ARBA" id="ARBA00025748"/>
    </source>
</evidence>
<evidence type="ECO:0000256" key="12">
    <source>
        <dbReference type="SAM" id="MobiDB-lite"/>
    </source>
</evidence>
<dbReference type="GO" id="GO:0043565">
    <property type="term" value="F:sequence-specific DNA binding"/>
    <property type="evidence" value="ECO:0007669"/>
    <property type="project" value="InterPro"/>
</dbReference>
<evidence type="ECO:0000256" key="1">
    <source>
        <dbReference type="ARBA" id="ARBA00004123"/>
    </source>
</evidence>
<keyword evidence="6 9" id="KW-0539">Nucleus</keyword>
<dbReference type="Pfam" id="PF00046">
    <property type="entry name" value="Homeodomain"/>
    <property type="match status" value="1"/>
</dbReference>
<dbReference type="FunFam" id="1.10.10.60:FF:000242">
    <property type="entry name" value="Homeobox-leucine zipper protein HOX13"/>
    <property type="match status" value="1"/>
</dbReference>
<dbReference type="InterPro" id="IPR003106">
    <property type="entry name" value="Leu_zip_homeo"/>
</dbReference>
<dbReference type="CDD" id="cd00086">
    <property type="entry name" value="homeodomain"/>
    <property type="match status" value="1"/>
</dbReference>
<feature type="region of interest" description="Disordered" evidence="12">
    <location>
        <begin position="189"/>
        <end position="220"/>
    </location>
</feature>
<sequence length="238" mass="27251">PRSTTRHYESTQNTRKRLMGSFIELSDDNLCEEDGGSDDCGHFGDKKRRLTFEQVKTLERSFEVGNKLDPERKMQLAMGLGLQPRQIAVWFQNRRARWKNKQLEKDYDALKHDHDLLKTDYDSLLQEHTQFKDEVQRLKRELMSKEGNLKVRGSEFEPVEGSKSSALFNPIAATCATELTVKSEARGKDSCWSEGSSALEDMDSPRTIESPLSPPHSHVPAHQFDYAQKCLEEETCGN</sequence>
<keyword evidence="5" id="KW-0804">Transcription</keyword>
<evidence type="ECO:0000256" key="6">
    <source>
        <dbReference type="ARBA" id="ARBA00023242"/>
    </source>
</evidence>
<dbReference type="Pfam" id="PF02183">
    <property type="entry name" value="HALZ"/>
    <property type="match status" value="1"/>
</dbReference>
<evidence type="ECO:0000256" key="3">
    <source>
        <dbReference type="ARBA" id="ARBA00023125"/>
    </source>
</evidence>
<evidence type="ECO:0000313" key="14">
    <source>
        <dbReference type="EMBL" id="KAH9327570.1"/>
    </source>
</evidence>
<gene>
    <name evidence="14" type="ORF">KI387_007748</name>
</gene>
<proteinExistence type="inferred from homology"/>
<evidence type="ECO:0000256" key="11">
    <source>
        <dbReference type="SAM" id="Coils"/>
    </source>
</evidence>
<comment type="subcellular location">
    <subcellularLocation>
        <location evidence="1 9 10">Nucleus</location>
    </subcellularLocation>
</comment>
<dbReference type="GO" id="GO:0000981">
    <property type="term" value="F:DNA-binding transcription factor activity, RNA polymerase II-specific"/>
    <property type="evidence" value="ECO:0007669"/>
    <property type="project" value="InterPro"/>
</dbReference>
<dbReference type="AlphaFoldDB" id="A0AA38GVN6"/>
<feature type="DNA-binding region" description="Homeobox" evidence="9">
    <location>
        <begin position="43"/>
        <end position="102"/>
    </location>
</feature>
<evidence type="ECO:0000256" key="8">
    <source>
        <dbReference type="ARBA" id="ARBA00037260"/>
    </source>
</evidence>
<dbReference type="InterPro" id="IPR009057">
    <property type="entry name" value="Homeodomain-like_sf"/>
</dbReference>
<keyword evidence="2" id="KW-0805">Transcription regulation</keyword>
<name>A0AA38GVN6_TAXCH</name>
<dbReference type="Gene3D" id="1.10.10.60">
    <property type="entry name" value="Homeodomain-like"/>
    <property type="match status" value="1"/>
</dbReference>
<keyword evidence="11" id="KW-0175">Coiled coil</keyword>
<dbReference type="PROSITE" id="PS50071">
    <property type="entry name" value="HOMEOBOX_2"/>
    <property type="match status" value="1"/>
</dbReference>
<evidence type="ECO:0000256" key="10">
    <source>
        <dbReference type="RuleBase" id="RU000682"/>
    </source>
</evidence>
<dbReference type="InterPro" id="IPR001356">
    <property type="entry name" value="HD"/>
</dbReference>
<dbReference type="PROSITE" id="PS00027">
    <property type="entry name" value="HOMEOBOX_1"/>
    <property type="match status" value="1"/>
</dbReference>
<dbReference type="SMART" id="SM00389">
    <property type="entry name" value="HOX"/>
    <property type="match status" value="1"/>
</dbReference>
<dbReference type="InterPro" id="IPR045224">
    <property type="entry name" value="HDZip_class_I_plant"/>
</dbReference>
<evidence type="ECO:0000256" key="9">
    <source>
        <dbReference type="PROSITE-ProRule" id="PRU00108"/>
    </source>
</evidence>
<feature type="non-terminal residue" evidence="14">
    <location>
        <position position="1"/>
    </location>
</feature>
<keyword evidence="3 9" id="KW-0238">DNA-binding</keyword>
<organism evidence="14 15">
    <name type="scientific">Taxus chinensis</name>
    <name type="common">Chinese yew</name>
    <name type="synonym">Taxus wallichiana var. chinensis</name>
    <dbReference type="NCBI Taxonomy" id="29808"/>
    <lineage>
        <taxon>Eukaryota</taxon>
        <taxon>Viridiplantae</taxon>
        <taxon>Streptophyta</taxon>
        <taxon>Embryophyta</taxon>
        <taxon>Tracheophyta</taxon>
        <taxon>Spermatophyta</taxon>
        <taxon>Pinopsida</taxon>
        <taxon>Pinidae</taxon>
        <taxon>Conifers II</taxon>
        <taxon>Cupressales</taxon>
        <taxon>Taxaceae</taxon>
        <taxon>Taxus</taxon>
    </lineage>
</organism>
<comment type="similarity">
    <text evidence="7">Belongs to the HD-ZIP homeobox family. Class I subfamily.</text>
</comment>
<dbReference type="PANTHER" id="PTHR24326:SF606">
    <property type="entry name" value="HOMEOBOX-LEUCINE ZIPPER PROTEIN ATHB-54"/>
    <property type="match status" value="1"/>
</dbReference>
<feature type="coiled-coil region" evidence="11">
    <location>
        <begin position="93"/>
        <end position="148"/>
    </location>
</feature>
<keyword evidence="15" id="KW-1185">Reference proteome</keyword>
<comment type="function">
    <text evidence="8">Probable transcription factor.</text>
</comment>
<dbReference type="GO" id="GO:0005634">
    <property type="term" value="C:nucleus"/>
    <property type="evidence" value="ECO:0007669"/>
    <property type="project" value="UniProtKB-SubCell"/>
</dbReference>
<dbReference type="Proteomes" id="UP000824469">
    <property type="component" value="Unassembled WGS sequence"/>
</dbReference>
<comment type="caution">
    <text evidence="14">The sequence shown here is derived from an EMBL/GenBank/DDBJ whole genome shotgun (WGS) entry which is preliminary data.</text>
</comment>
<dbReference type="PANTHER" id="PTHR24326">
    <property type="entry name" value="HOMEOBOX-LEUCINE ZIPPER PROTEIN"/>
    <property type="match status" value="1"/>
</dbReference>
<evidence type="ECO:0000259" key="13">
    <source>
        <dbReference type="PROSITE" id="PS50071"/>
    </source>
</evidence>
<dbReference type="GO" id="GO:0045893">
    <property type="term" value="P:positive regulation of DNA-templated transcription"/>
    <property type="evidence" value="ECO:0007669"/>
    <property type="project" value="TreeGrafter"/>
</dbReference>
<reference evidence="14 15" key="1">
    <citation type="journal article" date="2021" name="Nat. Plants">
        <title>The Taxus genome provides insights into paclitaxel biosynthesis.</title>
        <authorList>
            <person name="Xiong X."/>
            <person name="Gou J."/>
            <person name="Liao Q."/>
            <person name="Li Y."/>
            <person name="Zhou Q."/>
            <person name="Bi G."/>
            <person name="Li C."/>
            <person name="Du R."/>
            <person name="Wang X."/>
            <person name="Sun T."/>
            <person name="Guo L."/>
            <person name="Liang H."/>
            <person name="Lu P."/>
            <person name="Wu Y."/>
            <person name="Zhang Z."/>
            <person name="Ro D.K."/>
            <person name="Shang Y."/>
            <person name="Huang S."/>
            <person name="Yan J."/>
        </authorList>
    </citation>
    <scope>NUCLEOTIDE SEQUENCE [LARGE SCALE GENOMIC DNA]</scope>
    <source>
        <strain evidence="14">Ta-2019</strain>
    </source>
</reference>
<dbReference type="EMBL" id="JAHRHJ020000002">
    <property type="protein sequence ID" value="KAH9327570.1"/>
    <property type="molecule type" value="Genomic_DNA"/>
</dbReference>
<keyword evidence="4 9" id="KW-0371">Homeobox</keyword>
<evidence type="ECO:0000313" key="15">
    <source>
        <dbReference type="Proteomes" id="UP000824469"/>
    </source>
</evidence>
<evidence type="ECO:0000256" key="4">
    <source>
        <dbReference type="ARBA" id="ARBA00023155"/>
    </source>
</evidence>
<dbReference type="InterPro" id="IPR017970">
    <property type="entry name" value="Homeobox_CS"/>
</dbReference>
<protein>
    <recommendedName>
        <fullName evidence="13">Homeobox domain-containing protein</fullName>
    </recommendedName>
</protein>
<evidence type="ECO:0000256" key="2">
    <source>
        <dbReference type="ARBA" id="ARBA00023015"/>
    </source>
</evidence>
<dbReference type="InterPro" id="IPR000047">
    <property type="entry name" value="HTH_motif"/>
</dbReference>
<dbReference type="PRINTS" id="PR00031">
    <property type="entry name" value="HTHREPRESSR"/>
</dbReference>
<evidence type="ECO:0000256" key="5">
    <source>
        <dbReference type="ARBA" id="ARBA00023163"/>
    </source>
</evidence>
<feature type="non-terminal residue" evidence="14">
    <location>
        <position position="238"/>
    </location>
</feature>
<accession>A0AA38GVN6</accession>
<feature type="domain" description="Homeobox" evidence="13">
    <location>
        <begin position="41"/>
        <end position="101"/>
    </location>
</feature>
<dbReference type="SUPFAM" id="SSF46689">
    <property type="entry name" value="Homeodomain-like"/>
    <property type="match status" value="1"/>
</dbReference>
<dbReference type="OMA" id="HTIDSPL"/>